<feature type="active site" description="Charge relay system" evidence="1">
    <location>
        <position position="117"/>
    </location>
</feature>
<dbReference type="EMBL" id="JBJKFK010005348">
    <property type="protein sequence ID" value="KAL3308370.1"/>
    <property type="molecule type" value="Genomic_DNA"/>
</dbReference>
<dbReference type="Proteomes" id="UP001626550">
    <property type="component" value="Unassembled WGS sequence"/>
</dbReference>
<dbReference type="InterPro" id="IPR052096">
    <property type="entry name" value="Endocannabinoid_amidase"/>
</dbReference>
<sequence>MASRKDPYEYPGNTREKVKQKHAELETNKKEMKALLDAKKDHIKEPILDMKATEISAKVKDGSLKAEDALVTFVDRCFHYIDRNFIADFILEAFQDVAKLTDEKKASPIYAVPISLKECIGVKGHDTTFGLLKHSFCPAKEDAVIVKVLRSVGAIPFMTTSMAQGGLDLDCSNPLFGLQRNAHFEGYLGGGSSGGEGIALGLKASILGVGTDIGGSIRFPAAFNGVCSLKPTVRRLSMRGVLDPFLTHCLQLQITIGPLGRFVEDLVNFMKATLCPLLFQLDPLVIPLPFNNDLYEGSHKLKIGYFTCFKQTKDNAMVIPVPAVQRAVQESADKLKNLGYDVVEFEVPTPEYAYSLYARAIFNDAGYALIEMMKNEPFNQDYMQIKQLIGQPSFVKSKCSFVAEWMFGPQVETGVKATAGSKSGKSAGELLKAIHDYVHVFLDAMGDIDLLLSPIYSVPVARKDVLDVINKSMIPYAAMYNLLEMPAGVLPVTKTTQDDLDKAQALAKKFHEAKDKVNAKVFETQDKLGLPVSVQVAAKPYREELVLRVMKALET</sequence>
<feature type="domain" description="Amidase" evidence="3">
    <location>
        <begin position="72"/>
        <end position="547"/>
    </location>
</feature>
<dbReference type="InterPro" id="IPR036928">
    <property type="entry name" value="AS_sf"/>
</dbReference>
<organism evidence="4 5">
    <name type="scientific">Cichlidogyrus casuarinus</name>
    <dbReference type="NCBI Taxonomy" id="1844966"/>
    <lineage>
        <taxon>Eukaryota</taxon>
        <taxon>Metazoa</taxon>
        <taxon>Spiralia</taxon>
        <taxon>Lophotrochozoa</taxon>
        <taxon>Platyhelminthes</taxon>
        <taxon>Monogenea</taxon>
        <taxon>Monopisthocotylea</taxon>
        <taxon>Dactylogyridea</taxon>
        <taxon>Ancyrocephalidae</taxon>
        <taxon>Cichlidogyrus</taxon>
    </lineage>
</organism>
<dbReference type="InterPro" id="IPR023631">
    <property type="entry name" value="Amidase_dom"/>
</dbReference>
<dbReference type="Pfam" id="PF01425">
    <property type="entry name" value="Amidase"/>
    <property type="match status" value="1"/>
</dbReference>
<name>A0ABD2PLK3_9PLAT</name>
<evidence type="ECO:0000313" key="4">
    <source>
        <dbReference type="EMBL" id="KAL3308370.1"/>
    </source>
</evidence>
<evidence type="ECO:0000256" key="1">
    <source>
        <dbReference type="PIRSR" id="PIRSR001221-1"/>
    </source>
</evidence>
<protein>
    <recommendedName>
        <fullName evidence="3">Amidase domain-containing protein</fullName>
    </recommendedName>
</protein>
<dbReference type="AlphaFoldDB" id="A0ABD2PLK3"/>
<gene>
    <name evidence="4" type="ORF">Ciccas_013100</name>
</gene>
<proteinExistence type="predicted"/>
<dbReference type="PANTHER" id="PTHR45847">
    <property type="entry name" value="FATTY ACID AMIDE HYDROLASE"/>
    <property type="match status" value="1"/>
</dbReference>
<feature type="region of interest" description="Disordered" evidence="2">
    <location>
        <begin position="1"/>
        <end position="24"/>
    </location>
</feature>
<evidence type="ECO:0000256" key="2">
    <source>
        <dbReference type="SAM" id="MobiDB-lite"/>
    </source>
</evidence>
<evidence type="ECO:0000313" key="5">
    <source>
        <dbReference type="Proteomes" id="UP001626550"/>
    </source>
</evidence>
<dbReference type="Gene3D" id="3.90.1300.10">
    <property type="entry name" value="Amidase signature (AS) domain"/>
    <property type="match status" value="1"/>
</dbReference>
<comment type="caution">
    <text evidence="4">The sequence shown here is derived from an EMBL/GenBank/DDBJ whole genome shotgun (WGS) entry which is preliminary data.</text>
</comment>
<evidence type="ECO:0000259" key="3">
    <source>
        <dbReference type="Pfam" id="PF01425"/>
    </source>
</evidence>
<dbReference type="PIRSF" id="PIRSF001221">
    <property type="entry name" value="Amidase_fungi"/>
    <property type="match status" value="1"/>
</dbReference>
<reference evidence="4 5" key="1">
    <citation type="submission" date="2024-11" db="EMBL/GenBank/DDBJ databases">
        <title>Adaptive evolution of stress response genes in parasites aligns with host niche diversity.</title>
        <authorList>
            <person name="Hahn C."/>
            <person name="Resl P."/>
        </authorList>
    </citation>
    <scope>NUCLEOTIDE SEQUENCE [LARGE SCALE GENOMIC DNA]</scope>
    <source>
        <strain evidence="4">EGGRZ-B1_66</strain>
        <tissue evidence="4">Body</tissue>
    </source>
</reference>
<dbReference type="SUPFAM" id="SSF75304">
    <property type="entry name" value="Amidase signature (AS) enzymes"/>
    <property type="match status" value="1"/>
</dbReference>
<accession>A0ABD2PLK3</accession>
<feature type="active site" description="Acyl-ester intermediate" evidence="1">
    <location>
        <position position="216"/>
    </location>
</feature>
<feature type="active site" description="Charge relay system" evidence="1">
    <location>
        <position position="192"/>
    </location>
</feature>
<keyword evidence="5" id="KW-1185">Reference proteome</keyword>
<dbReference type="PANTHER" id="PTHR45847:SF6">
    <property type="entry name" value="FATTY ACID AMIDE HYDROLASE"/>
    <property type="match status" value="1"/>
</dbReference>